<dbReference type="Pfam" id="PF13508">
    <property type="entry name" value="Acetyltransf_7"/>
    <property type="match status" value="1"/>
</dbReference>
<dbReference type="EMBL" id="JAHZSS010000001">
    <property type="protein sequence ID" value="MBW8189690.1"/>
    <property type="molecule type" value="Genomic_DNA"/>
</dbReference>
<accession>A0ABS7EBQ4</accession>
<dbReference type="SUPFAM" id="SSF55729">
    <property type="entry name" value="Acyl-CoA N-acyltransferases (Nat)"/>
    <property type="match status" value="1"/>
</dbReference>
<keyword evidence="3" id="KW-1185">Reference proteome</keyword>
<organism evidence="2 3">
    <name type="scientific">Neiella holothuriorum</name>
    <dbReference type="NCBI Taxonomy" id="2870530"/>
    <lineage>
        <taxon>Bacteria</taxon>
        <taxon>Pseudomonadati</taxon>
        <taxon>Pseudomonadota</taxon>
        <taxon>Gammaproteobacteria</taxon>
        <taxon>Alteromonadales</taxon>
        <taxon>Echinimonadaceae</taxon>
        <taxon>Neiella</taxon>
    </lineage>
</organism>
<evidence type="ECO:0000313" key="3">
    <source>
        <dbReference type="Proteomes" id="UP001166251"/>
    </source>
</evidence>
<dbReference type="Proteomes" id="UP001166251">
    <property type="component" value="Unassembled WGS sequence"/>
</dbReference>
<dbReference type="PANTHER" id="PTHR43233">
    <property type="entry name" value="FAMILY N-ACETYLTRANSFERASE, PUTATIVE (AFU_ORTHOLOGUE AFUA_6G03350)-RELATED"/>
    <property type="match status" value="1"/>
</dbReference>
<reference evidence="2" key="1">
    <citation type="submission" date="2021-07" db="EMBL/GenBank/DDBJ databases">
        <title>Neiella marina sp. nov., isolated from the intestinal content of sea cucumber Apostichopus japonicus.</title>
        <authorList>
            <person name="Bai X."/>
        </authorList>
    </citation>
    <scope>NUCLEOTIDE SEQUENCE</scope>
    <source>
        <strain evidence="2">126</strain>
    </source>
</reference>
<dbReference type="Gene3D" id="3.40.630.30">
    <property type="match status" value="1"/>
</dbReference>
<dbReference type="CDD" id="cd04301">
    <property type="entry name" value="NAT_SF"/>
    <property type="match status" value="1"/>
</dbReference>
<comment type="caution">
    <text evidence="2">The sequence shown here is derived from an EMBL/GenBank/DDBJ whole genome shotgun (WGS) entry which is preliminary data.</text>
</comment>
<protein>
    <submittedName>
        <fullName evidence="2">GNAT family N-acetyltransferase</fullName>
    </submittedName>
</protein>
<name>A0ABS7EBQ4_9GAMM</name>
<dbReference type="InterPro" id="IPR053144">
    <property type="entry name" value="Acetyltransferase_Butenolide"/>
</dbReference>
<dbReference type="InterPro" id="IPR000182">
    <property type="entry name" value="GNAT_dom"/>
</dbReference>
<feature type="domain" description="N-acetyltransferase" evidence="1">
    <location>
        <begin position="8"/>
        <end position="148"/>
    </location>
</feature>
<dbReference type="PROSITE" id="PS51186">
    <property type="entry name" value="GNAT"/>
    <property type="match status" value="1"/>
</dbReference>
<dbReference type="PANTHER" id="PTHR43233:SF1">
    <property type="entry name" value="FAMILY N-ACETYLTRANSFERASE, PUTATIVE (AFU_ORTHOLOGUE AFUA_6G03350)-RELATED"/>
    <property type="match status" value="1"/>
</dbReference>
<evidence type="ECO:0000259" key="1">
    <source>
        <dbReference type="PROSITE" id="PS51186"/>
    </source>
</evidence>
<dbReference type="RefSeq" id="WP_220102360.1">
    <property type="nucleotide sequence ID" value="NZ_JAHZSS010000001.1"/>
</dbReference>
<evidence type="ECO:0000313" key="2">
    <source>
        <dbReference type="EMBL" id="MBW8189690.1"/>
    </source>
</evidence>
<sequence length="148" mass="17005">MEWRCWPYHISTDKSQLQLDAIHHYLTGSYWAAGITKSLVKRTIQGSLCFGIYRTTGTYIEQIGFARVITDGASFAYLADVYVLTPHRGSGLSKWLMHCVNQHPQLQGLRRFMLATRDAHGLYEQFGFSTVTDASTLMMRHQPNIYQR</sequence>
<dbReference type="InterPro" id="IPR016181">
    <property type="entry name" value="Acyl_CoA_acyltransferase"/>
</dbReference>
<proteinExistence type="predicted"/>
<gene>
    <name evidence="2" type="ORF">K0504_01470</name>
</gene>